<feature type="signal peptide" evidence="2">
    <location>
        <begin position="1"/>
        <end position="23"/>
    </location>
</feature>
<accession>A0ABM8HU50</accession>
<feature type="chain" id="PRO_5045667891" evidence="2">
    <location>
        <begin position="24"/>
        <end position="210"/>
    </location>
</feature>
<reference evidence="4 5" key="2">
    <citation type="journal article" date="2021" name="Int. J. Syst. Evol. Microbiol.">
        <title>Isolation and Polyphasic Characterization of Desulfuromonas versatilis sp. Nov., an Electrogenic Bacteria Capable of Versatile Metabolism Isolated from a Graphene Oxide-Reducing Enrichment Culture.</title>
        <authorList>
            <person name="Xie L."/>
            <person name="Yoshida N."/>
            <person name="Ishii S."/>
            <person name="Meng L."/>
        </authorList>
    </citation>
    <scope>NUCLEOTIDE SEQUENCE [LARGE SCALE GENOMIC DNA]</scope>
    <source>
        <strain evidence="4 5">NIT-T3</strain>
    </source>
</reference>
<keyword evidence="5" id="KW-1185">Reference proteome</keyword>
<name>A0ABM8HU50_9BACT</name>
<dbReference type="InterPro" id="IPR027385">
    <property type="entry name" value="Beta-barrel_OMP"/>
</dbReference>
<evidence type="ECO:0000256" key="2">
    <source>
        <dbReference type="SAM" id="SignalP"/>
    </source>
</evidence>
<protein>
    <submittedName>
        <fullName evidence="4">Outer membrane channel protein</fullName>
    </submittedName>
</protein>
<evidence type="ECO:0000313" key="5">
    <source>
        <dbReference type="Proteomes" id="UP001319827"/>
    </source>
</evidence>
<reference evidence="4 5" key="1">
    <citation type="journal article" date="2016" name="C (Basel)">
        <title>Selective Growth of and Electricity Production by Marine Exoelectrogenic Bacteria in Self-Aggregated Hydrogel of Microbially Reduced Graphene Oxide.</title>
        <authorList>
            <person name="Yoshida N."/>
            <person name="Goto Y."/>
            <person name="Miyata Y."/>
        </authorList>
    </citation>
    <scope>NUCLEOTIDE SEQUENCE [LARGE SCALE GENOMIC DNA]</scope>
    <source>
        <strain evidence="4 5">NIT-T3</strain>
    </source>
</reference>
<dbReference type="RefSeq" id="WP_221251439.1">
    <property type="nucleotide sequence ID" value="NZ_AP024355.1"/>
</dbReference>
<dbReference type="Gene3D" id="2.40.160.20">
    <property type="match status" value="1"/>
</dbReference>
<organism evidence="4 5">
    <name type="scientific">Desulfuromonas versatilis</name>
    <dbReference type="NCBI Taxonomy" id="2802975"/>
    <lineage>
        <taxon>Bacteria</taxon>
        <taxon>Pseudomonadati</taxon>
        <taxon>Thermodesulfobacteriota</taxon>
        <taxon>Desulfuromonadia</taxon>
        <taxon>Desulfuromonadales</taxon>
        <taxon>Desulfuromonadaceae</taxon>
        <taxon>Desulfuromonas</taxon>
    </lineage>
</organism>
<dbReference type="Pfam" id="PF13505">
    <property type="entry name" value="OMP_b-brl"/>
    <property type="match status" value="1"/>
</dbReference>
<evidence type="ECO:0000259" key="3">
    <source>
        <dbReference type="Pfam" id="PF13505"/>
    </source>
</evidence>
<proteinExistence type="predicted"/>
<sequence>MHRITFALLPLLLFLLSTPTARAATTDYLGGQVSAVFLEDSGNSYDKLNLRLDSEYDTGLGLAAIFGKKYDNGFRVEGELGYRTNDVSEIKDATQSYAFDGDISVFSFLFNTFFDIRNPSPVTPYFGGGAGIALVLLDVNLAAFSIDDDTTVFAYQLGAGVGVDITPQFTLDLGYRYFATGDPRIEDEDGAKFKTEYDSHNLMAGFRVAF</sequence>
<evidence type="ECO:0000256" key="1">
    <source>
        <dbReference type="ARBA" id="ARBA00022729"/>
    </source>
</evidence>
<gene>
    <name evidence="4" type="ORF">DESUT3_10800</name>
</gene>
<dbReference type="InterPro" id="IPR011250">
    <property type="entry name" value="OMP/PagP_B-barrel"/>
</dbReference>
<dbReference type="Proteomes" id="UP001319827">
    <property type="component" value="Chromosome"/>
</dbReference>
<keyword evidence="1 2" id="KW-0732">Signal</keyword>
<evidence type="ECO:0000313" key="4">
    <source>
        <dbReference type="EMBL" id="BCR04011.1"/>
    </source>
</evidence>
<feature type="domain" description="Outer membrane protein beta-barrel" evidence="3">
    <location>
        <begin position="9"/>
        <end position="207"/>
    </location>
</feature>
<dbReference type="SUPFAM" id="SSF56925">
    <property type="entry name" value="OMPA-like"/>
    <property type="match status" value="1"/>
</dbReference>
<dbReference type="EMBL" id="AP024355">
    <property type="protein sequence ID" value="BCR04011.1"/>
    <property type="molecule type" value="Genomic_DNA"/>
</dbReference>